<evidence type="ECO:0000259" key="12">
    <source>
        <dbReference type="PROSITE" id="PS51192"/>
    </source>
</evidence>
<keyword evidence="3" id="KW-0547">Nucleotide-binding</keyword>
<feature type="region of interest" description="Disordered" evidence="10">
    <location>
        <begin position="40"/>
        <end position="124"/>
    </location>
</feature>
<feature type="compositionally biased region" description="Low complexity" evidence="10">
    <location>
        <begin position="417"/>
        <end position="450"/>
    </location>
</feature>
<feature type="compositionally biased region" description="Polar residues" evidence="10">
    <location>
        <begin position="136"/>
        <end position="149"/>
    </location>
</feature>
<evidence type="ECO:0000256" key="10">
    <source>
        <dbReference type="SAM" id="MobiDB-lite"/>
    </source>
</evidence>
<feature type="compositionally biased region" description="Polar residues" evidence="10">
    <location>
        <begin position="289"/>
        <end position="308"/>
    </location>
</feature>
<dbReference type="GO" id="GO:0000785">
    <property type="term" value="C:chromatin"/>
    <property type="evidence" value="ECO:0007669"/>
    <property type="project" value="TreeGrafter"/>
</dbReference>
<feature type="region of interest" description="Disordered" evidence="10">
    <location>
        <begin position="2698"/>
        <end position="2727"/>
    </location>
</feature>
<dbReference type="SUPFAM" id="SSF54160">
    <property type="entry name" value="Chromo domain-like"/>
    <property type="match status" value="2"/>
</dbReference>
<evidence type="ECO:0000256" key="3">
    <source>
        <dbReference type="ARBA" id="ARBA00022741"/>
    </source>
</evidence>
<feature type="compositionally biased region" description="Low complexity" evidence="10">
    <location>
        <begin position="155"/>
        <end position="193"/>
    </location>
</feature>
<evidence type="ECO:0000259" key="11">
    <source>
        <dbReference type="PROSITE" id="PS50013"/>
    </source>
</evidence>
<dbReference type="InterPro" id="IPR038718">
    <property type="entry name" value="SNF2-like_sf"/>
</dbReference>
<feature type="compositionally biased region" description="Pro residues" evidence="10">
    <location>
        <begin position="89"/>
        <end position="100"/>
    </location>
</feature>
<dbReference type="OrthoDB" id="5857104at2759"/>
<feature type="domain" description="Helicase C-terminal" evidence="13">
    <location>
        <begin position="1597"/>
        <end position="1748"/>
    </location>
</feature>
<dbReference type="SUPFAM" id="SSF160481">
    <property type="entry name" value="BRK domain-like"/>
    <property type="match status" value="2"/>
</dbReference>
<keyword evidence="8" id="KW-0804">Transcription</keyword>
<keyword evidence="2" id="KW-0677">Repeat</keyword>
<dbReference type="Gene3D" id="2.40.50.40">
    <property type="match status" value="2"/>
</dbReference>
<feature type="compositionally biased region" description="Basic and acidic residues" evidence="10">
    <location>
        <begin position="1048"/>
        <end position="1065"/>
    </location>
</feature>
<dbReference type="GO" id="GO:0005524">
    <property type="term" value="F:ATP binding"/>
    <property type="evidence" value="ECO:0007669"/>
    <property type="project" value="UniProtKB-KW"/>
</dbReference>
<feature type="compositionally biased region" description="Low complexity" evidence="10">
    <location>
        <begin position="112"/>
        <end position="124"/>
    </location>
</feature>
<dbReference type="SMART" id="SM00592">
    <property type="entry name" value="BRK"/>
    <property type="match status" value="2"/>
</dbReference>
<feature type="compositionally biased region" description="Basic and acidic residues" evidence="10">
    <location>
        <begin position="2706"/>
        <end position="2721"/>
    </location>
</feature>
<keyword evidence="5" id="KW-0067">ATP-binding</keyword>
<feature type="compositionally biased region" description="Polar residues" evidence="10">
    <location>
        <begin position="553"/>
        <end position="584"/>
    </location>
</feature>
<dbReference type="PANTHER" id="PTHR45623">
    <property type="entry name" value="CHROMODOMAIN-HELICASE-DNA-BINDING PROTEIN 3-RELATED-RELATED"/>
    <property type="match status" value="1"/>
</dbReference>
<feature type="region of interest" description="Disordered" evidence="10">
    <location>
        <begin position="490"/>
        <end position="1083"/>
    </location>
</feature>
<dbReference type="Proteomes" id="UP000218231">
    <property type="component" value="Unassembled WGS sequence"/>
</dbReference>
<dbReference type="Gene3D" id="3.40.5.120">
    <property type="match status" value="2"/>
</dbReference>
<evidence type="ECO:0000256" key="6">
    <source>
        <dbReference type="ARBA" id="ARBA00023015"/>
    </source>
</evidence>
<feature type="region of interest" description="Disordered" evidence="10">
    <location>
        <begin position="2370"/>
        <end position="2438"/>
    </location>
</feature>
<feature type="compositionally biased region" description="Acidic residues" evidence="10">
    <location>
        <begin position="831"/>
        <end position="861"/>
    </location>
</feature>
<dbReference type="FunFam" id="3.40.50.300:FF:000015">
    <property type="entry name" value="chromodomain-helicase-DNA-binding protein 9 isoform X1"/>
    <property type="match status" value="1"/>
</dbReference>
<dbReference type="InterPro" id="IPR049730">
    <property type="entry name" value="SNF2/RAD54-like_C"/>
</dbReference>
<feature type="compositionally biased region" description="Basic residues" evidence="10">
    <location>
        <begin position="1038"/>
        <end position="1047"/>
    </location>
</feature>
<feature type="compositionally biased region" description="Basic and acidic residues" evidence="10">
    <location>
        <begin position="789"/>
        <end position="807"/>
    </location>
</feature>
<dbReference type="CDD" id="cd18793">
    <property type="entry name" value="SF2_C_SNF"/>
    <property type="match status" value="1"/>
</dbReference>
<dbReference type="Gene3D" id="3.40.50.300">
    <property type="entry name" value="P-loop containing nucleotide triphosphate hydrolases"/>
    <property type="match status" value="1"/>
</dbReference>
<dbReference type="InterPro" id="IPR037259">
    <property type="entry name" value="BRK_sf"/>
</dbReference>
<feature type="compositionally biased region" description="Polar residues" evidence="10">
    <location>
        <begin position="398"/>
        <end position="411"/>
    </location>
</feature>
<feature type="region of interest" description="Disordered" evidence="10">
    <location>
        <begin position="2823"/>
        <end position="2853"/>
    </location>
</feature>
<evidence type="ECO:0000256" key="1">
    <source>
        <dbReference type="ARBA" id="ARBA00004123"/>
    </source>
</evidence>
<accession>A0A2A2KB71</accession>
<dbReference type="EMBL" id="LIAE01009124">
    <property type="protein sequence ID" value="PAV71138.1"/>
    <property type="molecule type" value="Genomic_DNA"/>
</dbReference>
<feature type="region of interest" description="Disordered" evidence="10">
    <location>
        <begin position="398"/>
        <end position="450"/>
    </location>
</feature>
<evidence type="ECO:0000256" key="2">
    <source>
        <dbReference type="ARBA" id="ARBA00022737"/>
    </source>
</evidence>
<evidence type="ECO:0000256" key="5">
    <source>
        <dbReference type="ARBA" id="ARBA00022840"/>
    </source>
</evidence>
<feature type="compositionally biased region" description="Low complexity" evidence="10">
    <location>
        <begin position="2842"/>
        <end position="2853"/>
    </location>
</feature>
<dbReference type="GO" id="GO:0042393">
    <property type="term" value="F:histone binding"/>
    <property type="evidence" value="ECO:0007669"/>
    <property type="project" value="TreeGrafter"/>
</dbReference>
<gene>
    <name evidence="14" type="ORF">WR25_07336</name>
</gene>
<dbReference type="SUPFAM" id="SSF52540">
    <property type="entry name" value="P-loop containing nucleoside triphosphate hydrolases"/>
    <property type="match status" value="2"/>
</dbReference>
<feature type="compositionally biased region" description="Low complexity" evidence="10">
    <location>
        <begin position="2945"/>
        <end position="2961"/>
    </location>
</feature>
<dbReference type="Gene3D" id="3.40.50.10810">
    <property type="entry name" value="Tandem AAA-ATPase domain"/>
    <property type="match status" value="1"/>
</dbReference>
<feature type="compositionally biased region" description="Basic and acidic residues" evidence="10">
    <location>
        <begin position="889"/>
        <end position="901"/>
    </location>
</feature>
<comment type="caution">
    <text evidence="14">The sequence shown here is derived from an EMBL/GenBank/DDBJ whole genome shotgun (WGS) entry which is preliminary data.</text>
</comment>
<dbReference type="PROSITE" id="PS51192">
    <property type="entry name" value="HELICASE_ATP_BIND_1"/>
    <property type="match status" value="1"/>
</dbReference>
<dbReference type="InterPro" id="IPR000953">
    <property type="entry name" value="Chromo/chromo_shadow_dom"/>
</dbReference>
<dbReference type="PANTHER" id="PTHR45623:SF11">
    <property type="entry name" value="KISMET, ISOFORM C"/>
    <property type="match status" value="1"/>
</dbReference>
<feature type="region of interest" description="Disordered" evidence="10">
    <location>
        <begin position="1881"/>
        <end position="1924"/>
    </location>
</feature>
<dbReference type="PROSITE" id="PS51194">
    <property type="entry name" value="HELICASE_CTER"/>
    <property type="match status" value="1"/>
</dbReference>
<feature type="compositionally biased region" description="Basic and acidic residues" evidence="10">
    <location>
        <begin position="1881"/>
        <end position="1890"/>
    </location>
</feature>
<dbReference type="InterPro" id="IPR027417">
    <property type="entry name" value="P-loop_NTPase"/>
</dbReference>
<keyword evidence="4" id="KW-0378">Hydrolase</keyword>
<dbReference type="GO" id="GO:0003682">
    <property type="term" value="F:chromatin binding"/>
    <property type="evidence" value="ECO:0007669"/>
    <property type="project" value="TreeGrafter"/>
</dbReference>
<protein>
    <submittedName>
        <fullName evidence="14">Uncharacterized protein</fullName>
    </submittedName>
</protein>
<evidence type="ECO:0000313" key="14">
    <source>
        <dbReference type="EMBL" id="PAV71138.1"/>
    </source>
</evidence>
<dbReference type="Pfam" id="PF00176">
    <property type="entry name" value="SNF2-rel_dom"/>
    <property type="match status" value="1"/>
</dbReference>
<proteinExistence type="predicted"/>
<dbReference type="InterPro" id="IPR000330">
    <property type="entry name" value="SNF2_N"/>
</dbReference>
<dbReference type="InterPro" id="IPR016197">
    <property type="entry name" value="Chromo-like_dom_sf"/>
</dbReference>
<feature type="compositionally biased region" description="Polar residues" evidence="10">
    <location>
        <begin position="2536"/>
        <end position="2552"/>
    </location>
</feature>
<feature type="compositionally biased region" description="Low complexity" evidence="10">
    <location>
        <begin position="72"/>
        <end position="88"/>
    </location>
</feature>
<dbReference type="CDD" id="cd18668">
    <property type="entry name" value="CD1_tandem_CHD5-9_like"/>
    <property type="match status" value="1"/>
</dbReference>
<feature type="compositionally biased region" description="Polar residues" evidence="10">
    <location>
        <begin position="621"/>
        <end position="637"/>
    </location>
</feature>
<feature type="compositionally biased region" description="Low complexity" evidence="10">
    <location>
        <begin position="531"/>
        <end position="542"/>
    </location>
</feature>
<feature type="compositionally biased region" description="Acidic residues" evidence="10">
    <location>
        <begin position="739"/>
        <end position="753"/>
    </location>
</feature>
<feature type="compositionally biased region" description="Basic and acidic residues" evidence="10">
    <location>
        <begin position="816"/>
        <end position="827"/>
    </location>
</feature>
<feature type="compositionally biased region" description="Low complexity" evidence="10">
    <location>
        <begin position="252"/>
        <end position="288"/>
    </location>
</feature>
<keyword evidence="6" id="KW-0805">Transcription regulation</keyword>
<sequence>MDEGDEYVPQISQIDYGAMGAGPMAAPPPQTNMSMGHQMGSLASPPQHHQMGPSGSGASGGLTPMTNPYDHPQMQMLMPPGHMGGPQQMAPPPQAPPPAAPKKRQSKKAKAEAAAQAAAAQAMAESSVDPMASMAAMSNNPHLRPSMQQMGGGHYPQPQMGAYPGQQPGAPQAYGQAPYGRPPHQMQQYPPQQAAGNYPMQPMYPQQARGYPPGQMPPPQQQPYGYGQPAGYPPAPQYGQMRPPYPQASSTQQPAHYWEQQQQQQQPQYPGYPPGGATPQAAQSQAGPTTSMHQSAPGSQSMSRSGTSAHHPHMPSGPGQGMPPQQGAAEQWPQQQQHLQHQQTQHQIYQMEMEMRSLNQRMQQIYAQPRTPMIDQEMASLQHRMQYLQAERHRLISTMQQAQSHSANNQMPAAPTPSNQPSHSQMMSPQMQQPAPSSMSMPSQQPQANQVPIQQNPIHVTQSGSQVQVNIKPETAGRTLISVYHQYPDQNQQQDSGFPENNKDSVPPEPIPSHHNNAYPGSSAEQTRPISQQSNYSNSSGGPMPNGVEAGYPQNSAQSGYPQGSYPPANSNASSMSYPSNPYTQQAHRVPQQQQQQPNGYSQYPPMRSQAPPQQQPPAYNQMSAQQPSTMAQNQQPMEKPFYPEQEVVDNKPIIHPVDNQTVTQPEQSVPQSEQTEELDSQPSKSQADEIAETASNSHLASEDRDATPPMTAEIIEQEPISETPNEESTESNSIPVQNEEEEPNQAPEEAEIEPEKPIISETATPTSVDAQQDNQEQDEAEVNDVQEELCKEEIKEVESEQIQERDEIPEEADFIPEKSPVKENGKLSDQADEIQEEEKEKEEQEEEQEEEKEEEEEEVQENGQPEPEKEDISNDVSNQVEETEEAPEETKMDEPTFEKMEVDDEPSESVQADEPDEPMNSELKEEENDSVLEEAEKDELKEEEKDECQPSTSSENQVVEEVLTHEDGEGSKVSSSEKDPTPSIADSNEGVFTEPSTPSMNDKKKYAKRPVIANKTKKKKTVVVSDDEDEDFVLETKKRKGKKSVGKKNDSPKDEDEPERRSAGKWDLPANEEGEEDELGEDSVLTVDSAEVGDALVVEKLLNVKEKPEEEDQYLVKWRGRAYVHCEWKTQKELEEIDKRVIPKIKRFLQKRSQAVFENTEEDFNSDYTIVDRVIDLTEGEDGVEYGLVKWKSLGYDEVTWEPIDTIPEEKVALFKERQKIDKAKVKDKARPKANEWSKIPEDISWKDGNTLREYQFEGVNWLLYCYYNQQNCILADEMGLGKTVQTITFLHQIYEYGIHGPFLIVVPLSTIQNWVREFETWTDMNAVVYHGSAHAREILQNNEVFYDKKHCQGNKSWRKNLVKLDALITTFEMVVTDVEFLRRVNWRVCVIDEAHRLKNRNSKLIQNGLQAFKMEHRVLLTGTPLQNSIEELFSLLNFLHPQQFNSSSNLSLEVLDKWGNILVEFLEQFGQCKTEEQVTKLQEILKPMMLRRLKEDVEKSLIPKEETIIEVQLSDVQKKFYRAILERNFTHLCKGTSAPSLMNVMMELRKCCNHPFLINGAEETVMQEYKLLYPDLDEDALAHKALIQTSGKVVLIEKLLPKLRNDGHKVLIFSQMVRVLDILEEFLINMNYPFERIDGNVRGDVRQASIDRFSKENSDRFVFLLCTRAGGLGINLTAADTVIIFDSDWNPQNDLQAQARCHRIGQKKMVKVYRLITANTYEREMFDRASLKLGLDKAVLQSTTALRESSTALSKKDVEELLKKGAYGSIMDETSEESKFNEEDIETILQRRTTTITLEPGQVVRNHIISIQRDCLQKGSLFAKATFNSTHNKGDDIDIDDPEFWNKWAEKAQVDIDKLNATTDGRELILQEPRKRTKRFEDNSLKEGEDSDGSEDGLRKSKRNASNQNSNRKRRRGEDEDGDYVSYRPDELTFNKSEYFKVKHSSIHIIEDFLIQVEKVLAQWGWGRWAEMKKSGDLEVTEMDIEHMSRTLLLHCIREFRGDERVRQTVWTLIAPEGGTAGIHRTKGPQDAYHQGWAALPEYNPPNFALDASFQRHVHRHANKLLVKIDQLWHLQVEILKDKRKDAENLETDWSTIDVNVPATPEALVDGWDADCDKCLLIGVWRHGLENYDSIKSDEKLCFATKTIPTWPSTGDISQRFRRLVQVSQRNAIIDPVYEKPKWSRHEEKEYMRVLRAFGMRDKDSDPTSIDWDAFRSFSDALANKTDEELQDYLYCVLAMCTKAQNGDLAPLDIKRAMSIDQLSYLKALKLMNRLHLTRKVHAYAMKDPEQVGLMLKLCLMDSMPEGWSTLHDKELLKICDRHGIESIAVNLLKHSKLFDGICLPPEKSLLRRVMEICTTIETGKWNGPANIETIEDSDSEGPSSSAIGISTPDASAKSTPRPLSQTPTPSMNRSANRNANSRKRPAASSSQSDAEAKMRILMQQALLSQMQTLATTSSSSSSASAQQQQQQQQQEQIAAALMQAMLMQSLTGAATTTSSSGSSSQAQQQNQLAQAQMMAQLLALAMAMPQQTTTSNTARAATPATSSLQASTVATPSTPSVSATKTTAATTTTTDAVNLIKKESTSAASTSSAQQSAANKQKEQAVAEAQAMQALANSGIGIQELMILSQLPGETKIPVMHKTTKEKVANEPLLKDLMTWLVAHPNHIVDMKGEGKTPQTPTSSAAATQALTLAKEMASASSKPKEEKESTPKREVAAKKVPSATANVRTGTSISLEDPVAIFNKKTGDLLPAAKWPKAQDLATFLDANPDYNVHSSCNVIAQVIVGSTHSSRIGGESSQASAATNGSISLGTVGTKAETQAQAAASTSTPKPAEKTVSKTTVSTSSASSSNQAAVDMLAKQQLEAMQLQLLMQQAMIQQSMLTMNPYALTSTPATSTTATSTASASRDDQINPMLMTALMTNPLLAQAMLLDPAAAMALAQAAAAQPTSSSNSNQSNKKFKPSGGS</sequence>
<dbReference type="SMART" id="SM00490">
    <property type="entry name" value="HELICc"/>
    <property type="match status" value="1"/>
</dbReference>
<dbReference type="Gene3D" id="1.10.10.60">
    <property type="entry name" value="Homeodomain-like"/>
    <property type="match status" value="1"/>
</dbReference>
<feature type="compositionally biased region" description="Low complexity" evidence="10">
    <location>
        <begin position="2413"/>
        <end position="2422"/>
    </location>
</feature>
<dbReference type="Pfam" id="PF07533">
    <property type="entry name" value="BRK"/>
    <property type="match status" value="1"/>
</dbReference>
<keyword evidence="7" id="KW-0238">DNA-binding</keyword>
<feature type="domain" description="Helicase ATP-binding" evidence="12">
    <location>
        <begin position="1265"/>
        <end position="1444"/>
    </location>
</feature>
<feature type="compositionally biased region" description="Basic and acidic residues" evidence="10">
    <location>
        <begin position="963"/>
        <end position="981"/>
    </location>
</feature>
<name>A0A2A2KB71_9BILA</name>
<dbReference type="GO" id="GO:0140658">
    <property type="term" value="F:ATP-dependent chromatin remodeler activity"/>
    <property type="evidence" value="ECO:0007669"/>
    <property type="project" value="TreeGrafter"/>
</dbReference>
<feature type="region of interest" description="Disordered" evidence="10">
    <location>
        <begin position="2536"/>
        <end position="2571"/>
    </location>
</feature>
<dbReference type="InterPro" id="IPR056342">
    <property type="entry name" value="HTH_CHD6-9"/>
</dbReference>
<feature type="compositionally biased region" description="Acidic residues" evidence="10">
    <location>
        <begin position="902"/>
        <end position="938"/>
    </location>
</feature>
<dbReference type="CDD" id="cd17995">
    <property type="entry name" value="DEXHc_CHD6_7_8_9"/>
    <property type="match status" value="1"/>
</dbReference>
<dbReference type="Pfam" id="PF23078">
    <property type="entry name" value="HTH_CHD6-9"/>
    <property type="match status" value="1"/>
</dbReference>
<feature type="compositionally biased region" description="Acidic residues" evidence="10">
    <location>
        <begin position="1071"/>
        <end position="1082"/>
    </location>
</feature>
<dbReference type="CDD" id="cd18659">
    <property type="entry name" value="CD2_tandem"/>
    <property type="match status" value="1"/>
</dbReference>
<feature type="domain" description="Chromo" evidence="11">
    <location>
        <begin position="1170"/>
        <end position="1237"/>
    </location>
</feature>
<reference evidence="14 15" key="1">
    <citation type="journal article" date="2017" name="Curr. Biol.">
        <title>Genome architecture and evolution of a unichromosomal asexual nematode.</title>
        <authorList>
            <person name="Fradin H."/>
            <person name="Zegar C."/>
            <person name="Gutwein M."/>
            <person name="Lucas J."/>
            <person name="Kovtun M."/>
            <person name="Corcoran D."/>
            <person name="Baugh L.R."/>
            <person name="Kiontke K."/>
            <person name="Gunsalus K."/>
            <person name="Fitch D.H."/>
            <person name="Piano F."/>
        </authorList>
    </citation>
    <scope>NUCLEOTIDE SEQUENCE [LARGE SCALE GENOMIC DNA]</scope>
    <source>
        <strain evidence="14">PF1309</strain>
    </source>
</reference>
<dbReference type="InterPro" id="IPR006576">
    <property type="entry name" value="BRK_domain"/>
</dbReference>
<feature type="compositionally biased region" description="Acidic residues" evidence="10">
    <location>
        <begin position="776"/>
        <end position="788"/>
    </location>
</feature>
<feature type="compositionally biased region" description="Polar residues" evidence="10">
    <location>
        <begin position="659"/>
        <end position="674"/>
    </location>
</feature>
<dbReference type="SMART" id="SM00298">
    <property type="entry name" value="CHROMO"/>
    <property type="match status" value="2"/>
</dbReference>
<feature type="compositionally biased region" description="Polar residues" evidence="10">
    <location>
        <begin position="2383"/>
        <end position="2412"/>
    </location>
</feature>
<dbReference type="PROSITE" id="PS50013">
    <property type="entry name" value="CHROMO_2"/>
    <property type="match status" value="2"/>
</dbReference>
<dbReference type="STRING" id="2018661.A0A2A2KB71"/>
<evidence type="ECO:0000313" key="15">
    <source>
        <dbReference type="Proteomes" id="UP000218231"/>
    </source>
</evidence>
<feature type="region of interest" description="Disordered" evidence="10">
    <location>
        <begin position="2945"/>
        <end position="2970"/>
    </location>
</feature>
<dbReference type="Pfam" id="PF00271">
    <property type="entry name" value="Helicase_C"/>
    <property type="match status" value="1"/>
</dbReference>
<evidence type="ECO:0000256" key="7">
    <source>
        <dbReference type="ARBA" id="ARBA00023125"/>
    </source>
</evidence>
<dbReference type="GO" id="GO:0005634">
    <property type="term" value="C:nucleus"/>
    <property type="evidence" value="ECO:0007669"/>
    <property type="project" value="UniProtKB-SubCell"/>
</dbReference>
<keyword evidence="9" id="KW-0539">Nucleus</keyword>
<dbReference type="InterPro" id="IPR023780">
    <property type="entry name" value="Chromo_domain"/>
</dbReference>
<dbReference type="GO" id="GO:0003677">
    <property type="term" value="F:DNA binding"/>
    <property type="evidence" value="ECO:0007669"/>
    <property type="project" value="UniProtKB-KW"/>
</dbReference>
<feature type="compositionally biased region" description="Low complexity" evidence="10">
    <location>
        <begin position="585"/>
        <end position="619"/>
    </location>
</feature>
<feature type="compositionally biased region" description="Low complexity" evidence="10">
    <location>
        <begin position="314"/>
        <end position="347"/>
    </location>
</feature>
<feature type="compositionally biased region" description="Low complexity" evidence="10">
    <location>
        <begin position="2553"/>
        <end position="2571"/>
    </location>
</feature>
<organism evidence="14 15">
    <name type="scientific">Diploscapter pachys</name>
    <dbReference type="NCBI Taxonomy" id="2018661"/>
    <lineage>
        <taxon>Eukaryota</taxon>
        <taxon>Metazoa</taxon>
        <taxon>Ecdysozoa</taxon>
        <taxon>Nematoda</taxon>
        <taxon>Chromadorea</taxon>
        <taxon>Rhabditida</taxon>
        <taxon>Rhabditina</taxon>
        <taxon>Rhabditomorpha</taxon>
        <taxon>Rhabditoidea</taxon>
        <taxon>Rhabditidae</taxon>
        <taxon>Diploscapter</taxon>
    </lineage>
</organism>
<dbReference type="GO" id="GO:0016887">
    <property type="term" value="F:ATP hydrolysis activity"/>
    <property type="evidence" value="ECO:0007669"/>
    <property type="project" value="TreeGrafter"/>
</dbReference>
<dbReference type="InterPro" id="IPR014001">
    <property type="entry name" value="Helicase_ATP-bd"/>
</dbReference>
<feature type="compositionally biased region" description="Low complexity" evidence="10">
    <location>
        <begin position="2823"/>
        <end position="2835"/>
    </location>
</feature>
<comment type="subcellular location">
    <subcellularLocation>
        <location evidence="1">Nucleus</location>
    </subcellularLocation>
</comment>
<evidence type="ECO:0000256" key="9">
    <source>
        <dbReference type="ARBA" id="ARBA00023242"/>
    </source>
</evidence>
<dbReference type="SMART" id="SM00487">
    <property type="entry name" value="DEXDc"/>
    <property type="match status" value="1"/>
</dbReference>
<evidence type="ECO:0000256" key="4">
    <source>
        <dbReference type="ARBA" id="ARBA00022801"/>
    </source>
</evidence>
<feature type="domain" description="Chromo" evidence="11">
    <location>
        <begin position="1097"/>
        <end position="1153"/>
    </location>
</feature>
<evidence type="ECO:0000256" key="8">
    <source>
        <dbReference type="ARBA" id="ARBA00023163"/>
    </source>
</evidence>
<dbReference type="Pfam" id="PF00385">
    <property type="entry name" value="Chromo"/>
    <property type="match status" value="2"/>
</dbReference>
<dbReference type="GO" id="GO:0010468">
    <property type="term" value="P:regulation of gene expression"/>
    <property type="evidence" value="ECO:0007669"/>
    <property type="project" value="TreeGrafter"/>
</dbReference>
<feature type="region of interest" description="Disordered" evidence="10">
    <location>
        <begin position="136"/>
        <end position="347"/>
    </location>
</feature>
<feature type="compositionally biased region" description="Polar residues" evidence="10">
    <location>
        <begin position="514"/>
        <end position="530"/>
    </location>
</feature>
<keyword evidence="15" id="KW-1185">Reference proteome</keyword>
<evidence type="ECO:0000259" key="13">
    <source>
        <dbReference type="PROSITE" id="PS51194"/>
    </source>
</evidence>
<dbReference type="InterPro" id="IPR001650">
    <property type="entry name" value="Helicase_C-like"/>
</dbReference>